<feature type="transmembrane region" description="Helical" evidence="7">
    <location>
        <begin position="195"/>
        <end position="212"/>
    </location>
</feature>
<evidence type="ECO:0000313" key="10">
    <source>
        <dbReference type="Proteomes" id="UP000639274"/>
    </source>
</evidence>
<dbReference type="InterPro" id="IPR013783">
    <property type="entry name" value="Ig-like_fold"/>
</dbReference>
<dbReference type="Proteomes" id="UP000639274">
    <property type="component" value="Chromosome"/>
</dbReference>
<organism evidence="9 10">
    <name type="scientific">Agrilutibacter solisilvae</name>
    <dbReference type="NCBI Taxonomy" id="2763317"/>
    <lineage>
        <taxon>Bacteria</taxon>
        <taxon>Pseudomonadati</taxon>
        <taxon>Pseudomonadota</taxon>
        <taxon>Gammaproteobacteria</taxon>
        <taxon>Lysobacterales</taxon>
        <taxon>Lysobacteraceae</taxon>
        <taxon>Agrilutibacter</taxon>
    </lineage>
</organism>
<evidence type="ECO:0000256" key="3">
    <source>
        <dbReference type="ARBA" id="ARBA00022723"/>
    </source>
</evidence>
<gene>
    <name evidence="9" type="ORF">I8J32_012985</name>
</gene>
<evidence type="ECO:0000256" key="4">
    <source>
        <dbReference type="ARBA" id="ARBA00022982"/>
    </source>
</evidence>
<evidence type="ECO:0000259" key="8">
    <source>
        <dbReference type="PROSITE" id="PS51379"/>
    </source>
</evidence>
<evidence type="ECO:0000256" key="6">
    <source>
        <dbReference type="ARBA" id="ARBA00023014"/>
    </source>
</evidence>
<name>A0A974XXK3_9GAMM</name>
<keyword evidence="10" id="KW-1185">Reference proteome</keyword>
<protein>
    <submittedName>
        <fullName evidence="9">4Fe-4S binding protein</fullName>
    </submittedName>
</protein>
<feature type="domain" description="4Fe-4S ferredoxin-type" evidence="8">
    <location>
        <begin position="306"/>
        <end position="335"/>
    </location>
</feature>
<dbReference type="RefSeq" id="WP_200612891.1">
    <property type="nucleotide sequence ID" value="NZ_CP071518.1"/>
</dbReference>
<dbReference type="PANTHER" id="PTHR30176:SF3">
    <property type="entry name" value="FERREDOXIN-TYPE PROTEIN NAPH"/>
    <property type="match status" value="1"/>
</dbReference>
<sequence length="513" mass="57315">MALNKTIDIALADAETSFYVSERKIYPRDVKGRFDTGRKVAVVWLLGMFYAFPWLRWDGRQAVLFDLPARKFHVFGLTFWPQDFVLLALLLIIAGVALFFFTALAGRLWCGYACPQTVWTEVFLWMERWTEGDRGARIKLDAAPWSRNKVLRKGSKHLLWAVFALWTGFTFVGFFTPITDLGSRLVPFAWSGWESFWVLFYALATWGNAGFLREQVCKYMCPYARFQSAMFDRNTLLIAYDPMRGEPRGPRRRGLGSVLERGRGLLDKLIAYDYVFRADRHPTAADNRMKAGGTITFDAAEAAPLPKFAPEELGDCIDCTICVQVCPVGIDIRNGLQYECIACGACVDACDDVMARMGYPKGLIRYTTQNAIDGRPTRVLRPRIFVYGALLLVLLGGFAWGVGTRTPVIAEILRDRNALYRESADGIENGYTLKLVNKTERAQRYTVTLHAGAGELQLQPLAPVEVAGGEVVAVPLTVHAPAGTGGRRELQFDIRATDGTAQATVESSFFGPM</sequence>
<dbReference type="GO" id="GO:0005886">
    <property type="term" value="C:plasma membrane"/>
    <property type="evidence" value="ECO:0007669"/>
    <property type="project" value="TreeGrafter"/>
</dbReference>
<dbReference type="AlphaFoldDB" id="A0A974XXK3"/>
<keyword evidence="3" id="KW-0479">Metal-binding</keyword>
<accession>A0A974XXK3</accession>
<evidence type="ECO:0000256" key="1">
    <source>
        <dbReference type="ARBA" id="ARBA00022448"/>
    </source>
</evidence>
<dbReference type="InterPro" id="IPR032879">
    <property type="entry name" value="FixG_C"/>
</dbReference>
<evidence type="ECO:0000256" key="2">
    <source>
        <dbReference type="ARBA" id="ARBA00022485"/>
    </source>
</evidence>
<dbReference type="InterPro" id="IPR051684">
    <property type="entry name" value="Electron_Trans/Redox"/>
</dbReference>
<evidence type="ECO:0000256" key="5">
    <source>
        <dbReference type="ARBA" id="ARBA00023004"/>
    </source>
</evidence>
<evidence type="ECO:0000256" key="7">
    <source>
        <dbReference type="SAM" id="Phobius"/>
    </source>
</evidence>
<feature type="transmembrane region" description="Helical" evidence="7">
    <location>
        <begin position="157"/>
        <end position="175"/>
    </location>
</feature>
<dbReference type="SUPFAM" id="SSF54862">
    <property type="entry name" value="4Fe-4S ferredoxins"/>
    <property type="match status" value="1"/>
</dbReference>
<dbReference type="InterPro" id="IPR017900">
    <property type="entry name" value="4Fe4S_Fe_S_CS"/>
</dbReference>
<dbReference type="KEGG" id="lsf:I8J32_012985"/>
<keyword evidence="6" id="KW-0411">Iron-sulfur</keyword>
<keyword evidence="4" id="KW-0249">Electron transport</keyword>
<proteinExistence type="predicted"/>
<keyword evidence="7" id="KW-0472">Membrane</keyword>
<dbReference type="Gene3D" id="2.60.40.10">
    <property type="entry name" value="Immunoglobulins"/>
    <property type="match status" value="1"/>
</dbReference>
<reference evidence="9 10" key="1">
    <citation type="submission" date="2021-03" db="EMBL/GenBank/DDBJ databases">
        <title>Lysobacter sp. nov. isolated from soil of gangwondo yeongwol, south Korea.</title>
        <authorList>
            <person name="Kim K.R."/>
            <person name="Kim K.H."/>
            <person name="Jeon C.O."/>
        </authorList>
    </citation>
    <scope>NUCLEOTIDE SEQUENCE [LARGE SCALE GENOMIC DNA]</scope>
    <source>
        <strain evidence="9 10">R19</strain>
    </source>
</reference>
<dbReference type="Pfam" id="PF13746">
    <property type="entry name" value="Fer4_18"/>
    <property type="match status" value="2"/>
</dbReference>
<keyword evidence="7" id="KW-1133">Transmembrane helix</keyword>
<dbReference type="Pfam" id="PF11614">
    <property type="entry name" value="FixG_C"/>
    <property type="match status" value="1"/>
</dbReference>
<keyword evidence="5" id="KW-0408">Iron</keyword>
<dbReference type="InterPro" id="IPR017896">
    <property type="entry name" value="4Fe4S_Fe-S-bd"/>
</dbReference>
<dbReference type="PROSITE" id="PS51379">
    <property type="entry name" value="4FE4S_FER_2"/>
    <property type="match status" value="1"/>
</dbReference>
<feature type="transmembrane region" description="Helical" evidence="7">
    <location>
        <begin position="40"/>
        <end position="57"/>
    </location>
</feature>
<feature type="transmembrane region" description="Helical" evidence="7">
    <location>
        <begin position="384"/>
        <end position="403"/>
    </location>
</feature>
<keyword evidence="7" id="KW-0812">Transmembrane</keyword>
<feature type="transmembrane region" description="Helical" evidence="7">
    <location>
        <begin position="84"/>
        <end position="105"/>
    </location>
</feature>
<keyword evidence="1" id="KW-0813">Transport</keyword>
<keyword evidence="2" id="KW-0004">4Fe-4S</keyword>
<dbReference type="Pfam" id="PF12801">
    <property type="entry name" value="Fer4_5"/>
    <property type="match status" value="1"/>
</dbReference>
<evidence type="ECO:0000313" key="9">
    <source>
        <dbReference type="EMBL" id="QSX77652.1"/>
    </source>
</evidence>
<dbReference type="EMBL" id="CP071518">
    <property type="protein sequence ID" value="QSX77652.1"/>
    <property type="molecule type" value="Genomic_DNA"/>
</dbReference>
<dbReference type="GO" id="GO:0051539">
    <property type="term" value="F:4 iron, 4 sulfur cluster binding"/>
    <property type="evidence" value="ECO:0007669"/>
    <property type="project" value="UniProtKB-KW"/>
</dbReference>
<dbReference type="PROSITE" id="PS00198">
    <property type="entry name" value="4FE4S_FER_1"/>
    <property type="match status" value="1"/>
</dbReference>
<dbReference type="PANTHER" id="PTHR30176">
    <property type="entry name" value="FERREDOXIN-TYPE PROTEIN NAPH"/>
    <property type="match status" value="1"/>
</dbReference>
<dbReference type="GO" id="GO:0046872">
    <property type="term" value="F:metal ion binding"/>
    <property type="evidence" value="ECO:0007669"/>
    <property type="project" value="UniProtKB-KW"/>
</dbReference>